<evidence type="ECO:0000256" key="2">
    <source>
        <dbReference type="SAM" id="Phobius"/>
    </source>
</evidence>
<sequence>MDDMACAQVPPVVRKEKKKQAKDVLNRQKQAEKKKRPLEIALTTSAAIISELEKKKQKKIEEQQRLNEEGAAIAEAVALCVLLGEGSDDSCKIVLMKGSTIWIVVAILASLWENGDQRFLIMSSLSRKNKWQQPKKIEQVHRDAAREQASRLGRGSVVRFDLRGSTLLSSPNAQLGGFSEVPSQVSGSAQDVGLEDRHSYKSRTLSVPLLQRPIEDDSVALAPQGGLARRMSIGGQPQVSSVPVADISLSPGDAGRTAAVPNGYSSMSELAFFLGAIYLFYLFLFSFL</sequence>
<keyword evidence="4" id="KW-1185">Reference proteome</keyword>
<keyword evidence="2" id="KW-0812">Transmembrane</keyword>
<reference evidence="3 4" key="1">
    <citation type="submission" date="2020-04" db="EMBL/GenBank/DDBJ databases">
        <title>Plant Genome Project.</title>
        <authorList>
            <person name="Zhang R.-G."/>
        </authorList>
    </citation>
    <scope>NUCLEOTIDE SEQUENCE [LARGE SCALE GENOMIC DNA]</scope>
    <source>
        <strain evidence="3">YNK0</strain>
        <tissue evidence="3">Leaf</tissue>
    </source>
</reference>
<evidence type="ECO:0000256" key="1">
    <source>
        <dbReference type="SAM" id="MobiDB-lite"/>
    </source>
</evidence>
<organism evidence="3 4">
    <name type="scientific">Tetracentron sinense</name>
    <name type="common">Spur-leaf</name>
    <dbReference type="NCBI Taxonomy" id="13715"/>
    <lineage>
        <taxon>Eukaryota</taxon>
        <taxon>Viridiplantae</taxon>
        <taxon>Streptophyta</taxon>
        <taxon>Embryophyta</taxon>
        <taxon>Tracheophyta</taxon>
        <taxon>Spermatophyta</taxon>
        <taxon>Magnoliopsida</taxon>
        <taxon>Trochodendrales</taxon>
        <taxon>Trochodendraceae</taxon>
        <taxon>Tetracentron</taxon>
    </lineage>
</organism>
<feature type="compositionally biased region" description="Basic and acidic residues" evidence="1">
    <location>
        <begin position="21"/>
        <end position="30"/>
    </location>
</feature>
<dbReference type="AlphaFoldDB" id="A0A834ZWF1"/>
<keyword evidence="2" id="KW-1133">Transmembrane helix</keyword>
<accession>A0A834ZWF1</accession>
<evidence type="ECO:0000313" key="3">
    <source>
        <dbReference type="EMBL" id="KAF8412493.1"/>
    </source>
</evidence>
<feature type="region of interest" description="Disordered" evidence="1">
    <location>
        <begin position="1"/>
        <end position="30"/>
    </location>
</feature>
<comment type="caution">
    <text evidence="3">The sequence shown here is derived from an EMBL/GenBank/DDBJ whole genome shotgun (WGS) entry which is preliminary data.</text>
</comment>
<proteinExistence type="predicted"/>
<keyword evidence="2" id="KW-0472">Membrane</keyword>
<dbReference type="EMBL" id="JABCRI010000001">
    <property type="protein sequence ID" value="KAF8412493.1"/>
    <property type="molecule type" value="Genomic_DNA"/>
</dbReference>
<dbReference type="PANTHER" id="PTHR34212">
    <property type="entry name" value="OS02G0104200 PROTEIN"/>
    <property type="match status" value="1"/>
</dbReference>
<dbReference type="Proteomes" id="UP000655225">
    <property type="component" value="Unassembled WGS sequence"/>
</dbReference>
<dbReference type="PANTHER" id="PTHR34212:SF1">
    <property type="entry name" value="OS06G0106900 PROTEIN"/>
    <property type="match status" value="1"/>
</dbReference>
<name>A0A834ZWF1_TETSI</name>
<gene>
    <name evidence="3" type="ORF">HHK36_000458</name>
</gene>
<dbReference type="OrthoDB" id="1939301at2759"/>
<feature type="transmembrane region" description="Helical" evidence="2">
    <location>
        <begin position="270"/>
        <end position="287"/>
    </location>
</feature>
<protein>
    <submittedName>
        <fullName evidence="3">Uncharacterized protein</fullName>
    </submittedName>
</protein>
<evidence type="ECO:0000313" key="4">
    <source>
        <dbReference type="Proteomes" id="UP000655225"/>
    </source>
</evidence>